<accession>A0A699ZVS9</accession>
<proteinExistence type="predicted"/>
<keyword evidence="2" id="KW-1185">Reference proteome</keyword>
<organism evidence="1 2">
    <name type="scientific">Haematococcus lacustris</name>
    <name type="common">Green alga</name>
    <name type="synonym">Haematococcus pluvialis</name>
    <dbReference type="NCBI Taxonomy" id="44745"/>
    <lineage>
        <taxon>Eukaryota</taxon>
        <taxon>Viridiplantae</taxon>
        <taxon>Chlorophyta</taxon>
        <taxon>core chlorophytes</taxon>
        <taxon>Chlorophyceae</taxon>
        <taxon>CS clade</taxon>
        <taxon>Chlamydomonadales</taxon>
        <taxon>Haematococcaceae</taxon>
        <taxon>Haematococcus</taxon>
    </lineage>
</organism>
<reference evidence="1 2" key="1">
    <citation type="submission" date="2020-02" db="EMBL/GenBank/DDBJ databases">
        <title>Draft genome sequence of Haematococcus lacustris strain NIES-144.</title>
        <authorList>
            <person name="Morimoto D."/>
            <person name="Nakagawa S."/>
            <person name="Yoshida T."/>
            <person name="Sawayama S."/>
        </authorList>
    </citation>
    <scope>NUCLEOTIDE SEQUENCE [LARGE SCALE GENOMIC DNA]</scope>
    <source>
        <strain evidence="1 2">NIES-144</strain>
    </source>
</reference>
<gene>
    <name evidence="1" type="ORF">HaLaN_20297</name>
</gene>
<evidence type="ECO:0000313" key="2">
    <source>
        <dbReference type="Proteomes" id="UP000485058"/>
    </source>
</evidence>
<sequence>MSGVRNANDVTPASVRRRISTLGAHIVHGVEVVLIARYSFEVGVGTRVQGQHSLRSCAGPRGAPPGRRQTAAELQAHVALRQVRDDRGLSWDILEDLLPVRKHPDPRKPASHHETQ</sequence>
<dbReference type="AlphaFoldDB" id="A0A699ZVS9"/>
<comment type="caution">
    <text evidence="1">The sequence shown here is derived from an EMBL/GenBank/DDBJ whole genome shotgun (WGS) entry which is preliminary data.</text>
</comment>
<dbReference type="Proteomes" id="UP000485058">
    <property type="component" value="Unassembled WGS sequence"/>
</dbReference>
<name>A0A699ZVS9_HAELA</name>
<evidence type="ECO:0000313" key="1">
    <source>
        <dbReference type="EMBL" id="GFH22784.1"/>
    </source>
</evidence>
<protein>
    <submittedName>
        <fullName evidence="1">Uncharacterized protein</fullName>
    </submittedName>
</protein>
<dbReference type="EMBL" id="BLLF01002122">
    <property type="protein sequence ID" value="GFH22784.1"/>
    <property type="molecule type" value="Genomic_DNA"/>
</dbReference>